<comment type="subcellular location">
    <subcellularLocation>
        <location evidence="5">Cell inner membrane</location>
        <topology evidence="5">Peripheral membrane protein</topology>
    </subcellularLocation>
</comment>
<keyword evidence="2 5" id="KW-0813">Transport</keyword>
<proteinExistence type="inferred from homology"/>
<sequence length="417" mass="46646">MAVISVKDLSLIYGANKKQAATLLEQGASKEEILEKTKAVIAVNQANFSIKQGEIFVVIGLSGSGKSSLLRCLNMLNVPTKGSVFIDDIDITKVSKKELIDIRREKIGMVFQHFALLPHKTILDNVAFGLEIKKLSVEARQEKAREVLNMVGLQGYEDSYPHQLSGGMQQRVGIARALANDSEILLMDESFSALDPLIRSQMQDELIEIQEKLKKTIVFITHDLDEALKLGDTIAIMKDGVIVQQDSAENILLNPADDYVRSFVNDVDSTKVITASRLMKPFTERIHIEKDGPATAVRRMERESHHFLPVVSRGNLFLGYLRINTARKLLRDNAERITQDDLIKIPTIDQNSPVLESLSDFAGHTYPLAVLDDRFRPIGYLRYTKVVEMMSDDENPLEGGKTNHNFNVDTENQEVGA</sequence>
<dbReference type="InterPro" id="IPR051921">
    <property type="entry name" value="ABC_osmolyte_uptake_ATP-bind"/>
</dbReference>
<dbReference type="InterPro" id="IPR046342">
    <property type="entry name" value="CBS_dom_sf"/>
</dbReference>
<accession>A0ABY3X3Z1</accession>
<dbReference type="CDD" id="cd03294">
    <property type="entry name" value="ABC_Pro_Gly_Betaine"/>
    <property type="match status" value="1"/>
</dbReference>
<evidence type="ECO:0000256" key="5">
    <source>
        <dbReference type="RuleBase" id="RU369116"/>
    </source>
</evidence>
<evidence type="ECO:0000256" key="6">
    <source>
        <dbReference type="SAM" id="MobiDB-lite"/>
    </source>
</evidence>
<dbReference type="SMART" id="SM00382">
    <property type="entry name" value="AAA"/>
    <property type="match status" value="1"/>
</dbReference>
<dbReference type="Gene3D" id="3.40.50.300">
    <property type="entry name" value="P-loop containing nucleotide triphosphate hydrolases"/>
    <property type="match status" value="1"/>
</dbReference>
<keyword evidence="5" id="KW-0472">Membrane</keyword>
<dbReference type="PANTHER" id="PTHR43869:SF1">
    <property type="entry name" value="GLYCINE BETAINE_PROLINE BETAINE TRANSPORT SYSTEM ATP-BINDING PROTEIN PROV"/>
    <property type="match status" value="1"/>
</dbReference>
<dbReference type="NCBIfam" id="TIGR01186">
    <property type="entry name" value="proV"/>
    <property type="match status" value="1"/>
</dbReference>
<keyword evidence="3 5" id="KW-0547">Nucleotide-binding</keyword>
<comment type="catalytic activity">
    <reaction evidence="5">
        <text>a quaternary ammonium(out) + ATP + H2O = a quaternary ammonium(in) + ADP + phosphate + H(+)</text>
        <dbReference type="Rhea" id="RHEA:11036"/>
        <dbReference type="ChEBI" id="CHEBI:15377"/>
        <dbReference type="ChEBI" id="CHEBI:15378"/>
        <dbReference type="ChEBI" id="CHEBI:30616"/>
        <dbReference type="ChEBI" id="CHEBI:35267"/>
        <dbReference type="ChEBI" id="CHEBI:43474"/>
        <dbReference type="ChEBI" id="CHEBI:456216"/>
    </reaction>
</comment>
<protein>
    <recommendedName>
        <fullName evidence="5">Quaternary amine transport ATP-binding protein</fullName>
        <ecNumber evidence="5">7.6.2.9</ecNumber>
    </recommendedName>
</protein>
<dbReference type="InterPro" id="IPR003439">
    <property type="entry name" value="ABC_transporter-like_ATP-bd"/>
</dbReference>
<evidence type="ECO:0000256" key="4">
    <source>
        <dbReference type="ARBA" id="ARBA00022840"/>
    </source>
</evidence>
<keyword evidence="4 5" id="KW-0067">ATP-binding</keyword>
<dbReference type="InterPro" id="IPR003593">
    <property type="entry name" value="AAA+_ATPase"/>
</dbReference>
<reference evidence="8 9" key="1">
    <citation type="submission" date="2022-03" db="EMBL/GenBank/DDBJ databases">
        <title>Ignatzschineria rhizosphaerae HR5S32.</title>
        <authorList>
            <person name="Sun J.Q."/>
            <person name="Feng J.Y."/>
        </authorList>
    </citation>
    <scope>NUCLEOTIDE SEQUENCE [LARGE SCALE GENOMIC DNA]</scope>
    <source>
        <strain evidence="8 9">HR5S32</strain>
    </source>
</reference>
<name>A0ABY3X3Z1_9GAMM</name>
<evidence type="ECO:0000259" key="7">
    <source>
        <dbReference type="PROSITE" id="PS50893"/>
    </source>
</evidence>
<dbReference type="SUPFAM" id="SSF54631">
    <property type="entry name" value="CBS-domain pair"/>
    <property type="match status" value="1"/>
</dbReference>
<dbReference type="InterPro" id="IPR005892">
    <property type="entry name" value="Gly-betaine_transp_ATP-bd"/>
</dbReference>
<dbReference type="PROSITE" id="PS00211">
    <property type="entry name" value="ABC_TRANSPORTER_1"/>
    <property type="match status" value="1"/>
</dbReference>
<comment type="subunit">
    <text evidence="5">The complex is probably composed of two ATP-binding proteins, two transmembrane proteins and a solute-binding protein.</text>
</comment>
<feature type="domain" description="ABC transporter" evidence="7">
    <location>
        <begin position="28"/>
        <end position="264"/>
    </location>
</feature>
<dbReference type="PANTHER" id="PTHR43869">
    <property type="entry name" value="GLYCINE BETAINE/PROLINE BETAINE TRANSPORT SYSTEM ATP-BINDING PROTEIN PROV"/>
    <property type="match status" value="1"/>
</dbReference>
<dbReference type="SUPFAM" id="SSF52540">
    <property type="entry name" value="P-loop containing nucleoside triphosphate hydrolases"/>
    <property type="match status" value="1"/>
</dbReference>
<dbReference type="InterPro" id="IPR017871">
    <property type="entry name" value="ABC_transporter-like_CS"/>
</dbReference>
<evidence type="ECO:0000256" key="2">
    <source>
        <dbReference type="ARBA" id="ARBA00022448"/>
    </source>
</evidence>
<keyword evidence="5" id="KW-1003">Cell membrane</keyword>
<dbReference type="EMBL" id="CP093379">
    <property type="protein sequence ID" value="UNM96980.1"/>
    <property type="molecule type" value="Genomic_DNA"/>
</dbReference>
<dbReference type="GO" id="GO:0005524">
    <property type="term" value="F:ATP binding"/>
    <property type="evidence" value="ECO:0007669"/>
    <property type="project" value="UniProtKB-KW"/>
</dbReference>
<keyword evidence="5" id="KW-0997">Cell inner membrane</keyword>
<gene>
    <name evidence="8" type="ORF">MMG00_03770</name>
</gene>
<dbReference type="RefSeq" id="WP_242151625.1">
    <property type="nucleotide sequence ID" value="NZ_CP093379.1"/>
</dbReference>
<dbReference type="Proteomes" id="UP000829542">
    <property type="component" value="Chromosome"/>
</dbReference>
<feature type="region of interest" description="Disordered" evidence="6">
    <location>
        <begin position="394"/>
        <end position="417"/>
    </location>
</feature>
<evidence type="ECO:0000313" key="9">
    <source>
        <dbReference type="Proteomes" id="UP000829542"/>
    </source>
</evidence>
<organism evidence="8 9">
    <name type="scientific">Ignatzschineria rhizosphaerae</name>
    <dbReference type="NCBI Taxonomy" id="2923279"/>
    <lineage>
        <taxon>Bacteria</taxon>
        <taxon>Pseudomonadati</taxon>
        <taxon>Pseudomonadota</taxon>
        <taxon>Gammaproteobacteria</taxon>
        <taxon>Cardiobacteriales</taxon>
        <taxon>Ignatzschineriaceae</taxon>
        <taxon>Ignatzschineria</taxon>
    </lineage>
</organism>
<evidence type="ECO:0000313" key="8">
    <source>
        <dbReference type="EMBL" id="UNM96980.1"/>
    </source>
</evidence>
<dbReference type="Pfam" id="PF00005">
    <property type="entry name" value="ABC_tran"/>
    <property type="match status" value="1"/>
</dbReference>
<keyword evidence="9" id="KW-1185">Reference proteome</keyword>
<dbReference type="EC" id="7.6.2.9" evidence="5"/>
<evidence type="ECO:0000256" key="1">
    <source>
        <dbReference type="ARBA" id="ARBA00005417"/>
    </source>
</evidence>
<evidence type="ECO:0000256" key="3">
    <source>
        <dbReference type="ARBA" id="ARBA00022741"/>
    </source>
</evidence>
<dbReference type="PROSITE" id="PS50893">
    <property type="entry name" value="ABC_TRANSPORTER_2"/>
    <property type="match status" value="1"/>
</dbReference>
<dbReference type="InterPro" id="IPR027417">
    <property type="entry name" value="P-loop_NTPase"/>
</dbReference>
<comment type="similarity">
    <text evidence="1 5">Belongs to the ABC transporter superfamily.</text>
</comment>